<evidence type="ECO:0000313" key="15">
    <source>
        <dbReference type="Proteomes" id="UP000279600"/>
    </source>
</evidence>
<evidence type="ECO:0000256" key="3">
    <source>
        <dbReference type="ARBA" id="ARBA00012071"/>
    </source>
</evidence>
<evidence type="ECO:0000256" key="12">
    <source>
        <dbReference type="ARBA" id="ARBA00029757"/>
    </source>
</evidence>
<evidence type="ECO:0000256" key="7">
    <source>
        <dbReference type="ARBA" id="ARBA00022679"/>
    </source>
</evidence>
<sequence length="327" mass="37064">MASWRILLYPFSVLYDGVTGLRNSAFDAGVLKQTTFDIPVIAIGNLSTGGTGKTPMIEYCIEQLAGKKVAVLSRGYGRKTKGFLEVTNNSDASEVGDEPLQFKLKYGDDIIVAVCEKRADGIEQLISSHDLDVILLDDAYQHRYVKASQYIMLTDYNAPYYKDHVLPAGNLRENRRGSRRADHIVVTKCPPDLSQREQQHILSQINPIKSQEVYFSSIQYDTELKSAIGVKQLSSIANSNINLITGIAKPQYLLEYLEQFTTVKHFKFKDHHEYDTLDLQELDNSQITITTEKDYVKLRKLKMNNLFYLPIKTRFIGQPLRINISGS</sequence>
<dbReference type="InterPro" id="IPR003758">
    <property type="entry name" value="LpxK"/>
</dbReference>
<dbReference type="GO" id="GO:0009244">
    <property type="term" value="P:lipopolysaccharide core region biosynthetic process"/>
    <property type="evidence" value="ECO:0007669"/>
    <property type="project" value="TreeGrafter"/>
</dbReference>
<protein>
    <recommendedName>
        <fullName evidence="4 13">Tetraacyldisaccharide 4'-kinase</fullName>
        <ecNumber evidence="3 13">2.7.1.130</ecNumber>
    </recommendedName>
    <alternativeName>
        <fullName evidence="12 13">Lipid A 4'-kinase</fullName>
    </alternativeName>
</protein>
<evidence type="ECO:0000256" key="9">
    <source>
        <dbReference type="ARBA" id="ARBA00022777"/>
    </source>
</evidence>
<organism evidence="14 15">
    <name type="scientific">Nonlabens ponticola</name>
    <dbReference type="NCBI Taxonomy" id="2496866"/>
    <lineage>
        <taxon>Bacteria</taxon>
        <taxon>Pseudomonadati</taxon>
        <taxon>Bacteroidota</taxon>
        <taxon>Flavobacteriia</taxon>
        <taxon>Flavobacteriales</taxon>
        <taxon>Flavobacteriaceae</taxon>
        <taxon>Nonlabens</taxon>
    </lineage>
</organism>
<proteinExistence type="inferred from homology"/>
<dbReference type="Proteomes" id="UP000279600">
    <property type="component" value="Chromosome"/>
</dbReference>
<comment type="pathway">
    <text evidence="2 13">Glycolipid biosynthesis; lipid IV(A) biosynthesis; lipid IV(A) from (3R)-3-hydroxytetradecanoyl-[acyl-carrier-protein] and UDP-N-acetyl-alpha-D-glucosamine: step 6/6.</text>
</comment>
<dbReference type="OrthoDB" id="9766423at2"/>
<name>A0A3S9N0I4_9FLAO</name>
<evidence type="ECO:0000256" key="8">
    <source>
        <dbReference type="ARBA" id="ARBA00022741"/>
    </source>
</evidence>
<comment type="similarity">
    <text evidence="13">Belongs to the LpxK family.</text>
</comment>
<keyword evidence="10 13" id="KW-0067">ATP-binding</keyword>
<evidence type="ECO:0000256" key="5">
    <source>
        <dbReference type="ARBA" id="ARBA00022516"/>
    </source>
</evidence>
<accession>A0A3S9N0I4</accession>
<keyword evidence="5 13" id="KW-0444">Lipid biosynthesis</keyword>
<dbReference type="EC" id="2.7.1.130" evidence="3 13"/>
<evidence type="ECO:0000256" key="10">
    <source>
        <dbReference type="ARBA" id="ARBA00022840"/>
    </source>
</evidence>
<dbReference type="GO" id="GO:0005886">
    <property type="term" value="C:plasma membrane"/>
    <property type="evidence" value="ECO:0007669"/>
    <property type="project" value="TreeGrafter"/>
</dbReference>
<dbReference type="Pfam" id="PF02606">
    <property type="entry name" value="LpxK"/>
    <property type="match status" value="1"/>
</dbReference>
<dbReference type="GO" id="GO:0009029">
    <property type="term" value="F:lipid-A 4'-kinase activity"/>
    <property type="evidence" value="ECO:0007669"/>
    <property type="project" value="UniProtKB-UniRule"/>
</dbReference>
<dbReference type="GO" id="GO:0005524">
    <property type="term" value="F:ATP binding"/>
    <property type="evidence" value="ECO:0007669"/>
    <property type="project" value="UniProtKB-UniRule"/>
</dbReference>
<reference evidence="14 15" key="1">
    <citation type="submission" date="2018-12" db="EMBL/GenBank/DDBJ databases">
        <title>Complete genome of Nonlabens sp. MJ115.</title>
        <authorList>
            <person name="Choi H.S."/>
            <person name="Jung J."/>
        </authorList>
    </citation>
    <scope>NUCLEOTIDE SEQUENCE [LARGE SCALE GENOMIC DNA]</scope>
    <source>
        <strain evidence="14 15">MJ115</strain>
    </source>
</reference>
<dbReference type="PANTHER" id="PTHR42724:SF1">
    <property type="entry name" value="TETRAACYLDISACCHARIDE 4'-KINASE, MITOCHONDRIAL-RELATED"/>
    <property type="match status" value="1"/>
</dbReference>
<dbReference type="EMBL" id="CP034549">
    <property type="protein sequence ID" value="AZQ45045.1"/>
    <property type="molecule type" value="Genomic_DNA"/>
</dbReference>
<gene>
    <name evidence="13 14" type="primary">lpxK</name>
    <name evidence="14" type="ORF">EJ995_12690</name>
</gene>
<dbReference type="RefSeq" id="WP_126448753.1">
    <property type="nucleotide sequence ID" value="NZ_CP034549.1"/>
</dbReference>
<keyword evidence="9 13" id="KW-0418">Kinase</keyword>
<feature type="binding site" evidence="13">
    <location>
        <begin position="47"/>
        <end position="54"/>
    </location>
    <ligand>
        <name>ATP</name>
        <dbReference type="ChEBI" id="CHEBI:30616"/>
    </ligand>
</feature>
<keyword evidence="8 13" id="KW-0547">Nucleotide-binding</keyword>
<dbReference type="AlphaFoldDB" id="A0A3S9N0I4"/>
<keyword evidence="6 13" id="KW-0441">Lipid A biosynthesis</keyword>
<evidence type="ECO:0000256" key="13">
    <source>
        <dbReference type="HAMAP-Rule" id="MF_00409"/>
    </source>
</evidence>
<dbReference type="KEGG" id="noj:EJ995_12690"/>
<evidence type="ECO:0000256" key="6">
    <source>
        <dbReference type="ARBA" id="ARBA00022556"/>
    </source>
</evidence>
<evidence type="ECO:0000256" key="4">
    <source>
        <dbReference type="ARBA" id="ARBA00016436"/>
    </source>
</evidence>
<dbReference type="HAMAP" id="MF_00409">
    <property type="entry name" value="LpxK"/>
    <property type="match status" value="1"/>
</dbReference>
<evidence type="ECO:0000313" key="14">
    <source>
        <dbReference type="EMBL" id="AZQ45045.1"/>
    </source>
</evidence>
<comment type="function">
    <text evidence="1 13">Transfers the gamma-phosphate of ATP to the 4'-position of a tetraacyldisaccharide 1-phosphate intermediate (termed DS-1-P) to form tetraacyldisaccharide 1,4'-bis-phosphate (lipid IVA).</text>
</comment>
<evidence type="ECO:0000256" key="1">
    <source>
        <dbReference type="ARBA" id="ARBA00002274"/>
    </source>
</evidence>
<keyword evidence="7 13" id="KW-0808">Transferase</keyword>
<dbReference type="InterPro" id="IPR027417">
    <property type="entry name" value="P-loop_NTPase"/>
</dbReference>
<dbReference type="PANTHER" id="PTHR42724">
    <property type="entry name" value="TETRAACYLDISACCHARIDE 4'-KINASE"/>
    <property type="match status" value="1"/>
</dbReference>
<keyword evidence="11 13" id="KW-0443">Lipid metabolism</keyword>
<evidence type="ECO:0000256" key="11">
    <source>
        <dbReference type="ARBA" id="ARBA00023098"/>
    </source>
</evidence>
<dbReference type="SUPFAM" id="SSF52540">
    <property type="entry name" value="P-loop containing nucleoside triphosphate hydrolases"/>
    <property type="match status" value="1"/>
</dbReference>
<keyword evidence="15" id="KW-1185">Reference proteome</keyword>
<dbReference type="NCBIfam" id="TIGR00682">
    <property type="entry name" value="lpxK"/>
    <property type="match status" value="1"/>
</dbReference>
<dbReference type="GO" id="GO:0009245">
    <property type="term" value="P:lipid A biosynthetic process"/>
    <property type="evidence" value="ECO:0007669"/>
    <property type="project" value="UniProtKB-UniRule"/>
</dbReference>
<comment type="catalytic activity">
    <reaction evidence="13">
        <text>a lipid A disaccharide + ATP = a lipid IVA + ADP + H(+)</text>
        <dbReference type="Rhea" id="RHEA:67840"/>
        <dbReference type="ChEBI" id="CHEBI:15378"/>
        <dbReference type="ChEBI" id="CHEBI:30616"/>
        <dbReference type="ChEBI" id="CHEBI:176343"/>
        <dbReference type="ChEBI" id="CHEBI:176425"/>
        <dbReference type="ChEBI" id="CHEBI:456216"/>
        <dbReference type="EC" id="2.7.1.130"/>
    </reaction>
</comment>
<evidence type="ECO:0000256" key="2">
    <source>
        <dbReference type="ARBA" id="ARBA00004870"/>
    </source>
</evidence>
<dbReference type="UniPathway" id="UPA00359">
    <property type="reaction ID" value="UER00482"/>
</dbReference>